<dbReference type="InterPro" id="IPR029056">
    <property type="entry name" value="Ribokinase-like"/>
</dbReference>
<dbReference type="PANTHER" id="PTHR43320:SF3">
    <property type="entry name" value="CARBOHYDRATE KINASE PFKB DOMAIN-CONTAINING PROTEIN"/>
    <property type="match status" value="1"/>
</dbReference>
<dbReference type="RefSeq" id="WP_134437259.1">
    <property type="nucleotide sequence ID" value="NZ_SOML01000012.1"/>
</dbReference>
<evidence type="ECO:0000256" key="1">
    <source>
        <dbReference type="ARBA" id="ARBA00010688"/>
    </source>
</evidence>
<sequence length="324" mass="35237">MKVLGMGNALVDVLALIENDSLLTQLELPKGSMQLIDAAKKEALHKAMEDKEKFLASGGSASNTITGIAKLGVNTGFIGRVGKDFFGNYYKEDLEKYNVKSLLRICNEDSGVATTFVSKDGQRTFGTYLGAAAGLTAEDLKTEDFAGYNYFYIEGYLVQNLDLIRKAVALAHENGAKVVLDMASYNVVEASKDFLLEIIPQYVDILFANEEEAKALCNTEPEKALDVIADMVEIAIVKIGEKGSWIKRGEEKVFVPALKVDCMDTTGAGDLYASGFLYGLINSKSLKESGEIGTLLAGNVIQVMGPKMNDDKWNELISSIKTSY</sequence>
<dbReference type="OrthoDB" id="9813569at2"/>
<dbReference type="PANTHER" id="PTHR43320">
    <property type="entry name" value="SUGAR KINASE"/>
    <property type="match status" value="1"/>
</dbReference>
<evidence type="ECO:0000313" key="6">
    <source>
        <dbReference type="Proteomes" id="UP000297861"/>
    </source>
</evidence>
<dbReference type="AlphaFoldDB" id="A0A4Y8KZ24"/>
<feature type="domain" description="Carbohydrate kinase PfkB" evidence="4">
    <location>
        <begin position="55"/>
        <end position="307"/>
    </location>
</feature>
<dbReference type="InterPro" id="IPR011611">
    <property type="entry name" value="PfkB_dom"/>
</dbReference>
<evidence type="ECO:0000259" key="4">
    <source>
        <dbReference type="Pfam" id="PF00294"/>
    </source>
</evidence>
<gene>
    <name evidence="5" type="ORF">E2605_16525</name>
</gene>
<name>A0A4Y8KZ24_9BACT</name>
<comment type="similarity">
    <text evidence="1">Belongs to the carbohydrate kinase PfkB family.</text>
</comment>
<dbReference type="Proteomes" id="UP000297861">
    <property type="component" value="Unassembled WGS sequence"/>
</dbReference>
<dbReference type="CDD" id="cd01168">
    <property type="entry name" value="adenosine_kinase"/>
    <property type="match status" value="1"/>
</dbReference>
<evidence type="ECO:0000313" key="5">
    <source>
        <dbReference type="EMBL" id="TFD93759.1"/>
    </source>
</evidence>
<dbReference type="PROSITE" id="PS00584">
    <property type="entry name" value="PFKB_KINASES_2"/>
    <property type="match status" value="1"/>
</dbReference>
<dbReference type="SUPFAM" id="SSF53613">
    <property type="entry name" value="Ribokinase-like"/>
    <property type="match status" value="1"/>
</dbReference>
<proteinExistence type="inferred from homology"/>
<keyword evidence="3 5" id="KW-0418">Kinase</keyword>
<evidence type="ECO:0000256" key="2">
    <source>
        <dbReference type="ARBA" id="ARBA00022679"/>
    </source>
</evidence>
<keyword evidence="6" id="KW-1185">Reference proteome</keyword>
<dbReference type="InterPro" id="IPR002173">
    <property type="entry name" value="Carboh/pur_kinase_PfkB_CS"/>
</dbReference>
<evidence type="ECO:0000256" key="3">
    <source>
        <dbReference type="ARBA" id="ARBA00022777"/>
    </source>
</evidence>
<dbReference type="STRING" id="1121485.GCA_000426485_02830"/>
<comment type="caution">
    <text evidence="5">The sequence shown here is derived from an EMBL/GenBank/DDBJ whole genome shotgun (WGS) entry which is preliminary data.</text>
</comment>
<dbReference type="Gene3D" id="3.40.1190.20">
    <property type="match status" value="1"/>
</dbReference>
<organism evidence="5 6">
    <name type="scientific">Dysgonomonas capnocytophagoides</name>
    <dbReference type="NCBI Taxonomy" id="45254"/>
    <lineage>
        <taxon>Bacteria</taxon>
        <taxon>Pseudomonadati</taxon>
        <taxon>Bacteroidota</taxon>
        <taxon>Bacteroidia</taxon>
        <taxon>Bacteroidales</taxon>
        <taxon>Dysgonomonadaceae</taxon>
        <taxon>Dysgonomonas</taxon>
    </lineage>
</organism>
<dbReference type="InterPro" id="IPR052700">
    <property type="entry name" value="Carb_kinase_PfkB-like"/>
</dbReference>
<reference evidence="5 6" key="1">
    <citation type="submission" date="2019-03" db="EMBL/GenBank/DDBJ databases">
        <title>San Antonio Military Medical Center submission to MRSN (WRAIR), pending publication.</title>
        <authorList>
            <person name="Blyth D.M."/>
            <person name="Mccarthy S.L."/>
            <person name="Schall S.E."/>
            <person name="Stam J.A."/>
            <person name="Ong A.C."/>
            <person name="Mcgann P.T."/>
        </authorList>
    </citation>
    <scope>NUCLEOTIDE SEQUENCE [LARGE SCALE GENOMIC DNA]</scope>
    <source>
        <strain evidence="5 6">MRSN571793</strain>
    </source>
</reference>
<dbReference type="GO" id="GO:0016301">
    <property type="term" value="F:kinase activity"/>
    <property type="evidence" value="ECO:0007669"/>
    <property type="project" value="UniProtKB-KW"/>
</dbReference>
<keyword evidence="2" id="KW-0808">Transferase</keyword>
<dbReference type="Pfam" id="PF00294">
    <property type="entry name" value="PfkB"/>
    <property type="match status" value="1"/>
</dbReference>
<protein>
    <submittedName>
        <fullName evidence="5">Adenosine kinase</fullName>
    </submittedName>
</protein>
<dbReference type="EMBL" id="SOML01000012">
    <property type="protein sequence ID" value="TFD93759.1"/>
    <property type="molecule type" value="Genomic_DNA"/>
</dbReference>
<accession>A0A4Y8KZ24</accession>